<feature type="transmembrane region" description="Helical" evidence="1">
    <location>
        <begin position="159"/>
        <end position="186"/>
    </location>
</feature>
<feature type="transmembrane region" description="Helical" evidence="1">
    <location>
        <begin position="288"/>
        <end position="308"/>
    </location>
</feature>
<proteinExistence type="predicted"/>
<feature type="transmembrane region" description="Helical" evidence="1">
    <location>
        <begin position="134"/>
        <end position="152"/>
    </location>
</feature>
<evidence type="ECO:0008006" key="4">
    <source>
        <dbReference type="Google" id="ProtNLM"/>
    </source>
</evidence>
<protein>
    <recommendedName>
        <fullName evidence="4">Glycosyltransferase RgtA/B/C/D-like domain-containing protein</fullName>
    </recommendedName>
</protein>
<reference evidence="3" key="1">
    <citation type="journal article" date="2019" name="Int. J. Syst. Evol. Microbiol.">
        <title>The Global Catalogue of Microorganisms (GCM) 10K type strain sequencing project: providing services to taxonomists for standard genome sequencing and annotation.</title>
        <authorList>
            <consortium name="The Broad Institute Genomics Platform"/>
            <consortium name="The Broad Institute Genome Sequencing Center for Infectious Disease"/>
            <person name="Wu L."/>
            <person name="Ma J."/>
        </authorList>
    </citation>
    <scope>NUCLEOTIDE SEQUENCE [LARGE SCALE GENOMIC DNA]</scope>
    <source>
        <strain evidence="3">JCM 32105</strain>
    </source>
</reference>
<comment type="caution">
    <text evidence="2">The sequence shown here is derived from an EMBL/GenBank/DDBJ whole genome shotgun (WGS) entry which is preliminary data.</text>
</comment>
<evidence type="ECO:0000313" key="2">
    <source>
        <dbReference type="EMBL" id="GAA4463978.1"/>
    </source>
</evidence>
<keyword evidence="1" id="KW-0472">Membrane</keyword>
<dbReference type="Proteomes" id="UP001500067">
    <property type="component" value="Unassembled WGS sequence"/>
</dbReference>
<name>A0ABP8NAL2_9BACT</name>
<sequence>MKLKQAFWVILLIFLGLFFRRHDGFLHAQIYAEDGPIFLAQYMEKGWASLITPYAGYLHTIPRLIALLWGTLGVDLEVLPTFYNLSYFGLCVLIGLELLKSARQLEMKHKILFASIFPFVPVGPEMFMNITNSIWVTSLYLVNFLFVGYKYYEAENRKWLKLICIMLVSLTGPFSLLLSPVAALIIFLERKTMTMKRLVPMGLIMVCGLVQFMLIRSSPHNRAIPGDPEPHHLVRLIKYNMADLIYSRNNLLPSIGEKELSILLLSLFAFIVYMLFRHYRRITADRKYVLVLAPIMFLASFIAVFWPMETKVLAFGCPRYYFVPYTCAAWIFILGADSIMRIKDIVVYFIYFLFHANSMRFNYEDKKWKEQMREYKAGKREEIDIHPEGWKFRLPPYKGR</sequence>
<dbReference type="EMBL" id="BAABFA010000009">
    <property type="protein sequence ID" value="GAA4463978.1"/>
    <property type="molecule type" value="Genomic_DNA"/>
</dbReference>
<feature type="transmembrane region" description="Helical" evidence="1">
    <location>
        <begin position="320"/>
        <end position="339"/>
    </location>
</feature>
<keyword evidence="1" id="KW-0812">Transmembrane</keyword>
<evidence type="ECO:0000313" key="3">
    <source>
        <dbReference type="Proteomes" id="UP001500067"/>
    </source>
</evidence>
<feature type="transmembrane region" description="Helical" evidence="1">
    <location>
        <begin position="81"/>
        <end position="99"/>
    </location>
</feature>
<feature type="transmembrane region" description="Helical" evidence="1">
    <location>
        <begin position="198"/>
        <end position="215"/>
    </location>
</feature>
<accession>A0ABP8NAL2</accession>
<keyword evidence="3" id="KW-1185">Reference proteome</keyword>
<evidence type="ECO:0000256" key="1">
    <source>
        <dbReference type="SAM" id="Phobius"/>
    </source>
</evidence>
<organism evidence="2 3">
    <name type="scientific">Nemorincola caseinilytica</name>
    <dbReference type="NCBI Taxonomy" id="2054315"/>
    <lineage>
        <taxon>Bacteria</taxon>
        <taxon>Pseudomonadati</taxon>
        <taxon>Bacteroidota</taxon>
        <taxon>Chitinophagia</taxon>
        <taxon>Chitinophagales</taxon>
        <taxon>Chitinophagaceae</taxon>
        <taxon>Nemorincola</taxon>
    </lineage>
</organism>
<feature type="transmembrane region" description="Helical" evidence="1">
    <location>
        <begin position="260"/>
        <end position="276"/>
    </location>
</feature>
<keyword evidence="1" id="KW-1133">Transmembrane helix</keyword>
<dbReference type="RefSeq" id="WP_345080497.1">
    <property type="nucleotide sequence ID" value="NZ_BAABFA010000009.1"/>
</dbReference>
<gene>
    <name evidence="2" type="ORF">GCM10023093_13450</name>
</gene>